<dbReference type="STRING" id="889306.KP78_38280"/>
<dbReference type="PATRIC" id="fig|889306.3.peg.3846"/>
<gene>
    <name evidence="1" type="ORF">KP78_38280</name>
</gene>
<dbReference type="EMBL" id="JXRP01000022">
    <property type="protein sequence ID" value="KIL42606.1"/>
    <property type="molecule type" value="Genomic_DNA"/>
</dbReference>
<accession>A0A0C2VDH9</accession>
<evidence type="ECO:0000313" key="2">
    <source>
        <dbReference type="Proteomes" id="UP000031938"/>
    </source>
</evidence>
<organism evidence="1 2">
    <name type="scientific">Jeotgalibacillus soli</name>
    <dbReference type="NCBI Taxonomy" id="889306"/>
    <lineage>
        <taxon>Bacteria</taxon>
        <taxon>Bacillati</taxon>
        <taxon>Bacillota</taxon>
        <taxon>Bacilli</taxon>
        <taxon>Bacillales</taxon>
        <taxon>Caryophanaceae</taxon>
        <taxon>Jeotgalibacillus</taxon>
    </lineage>
</organism>
<protein>
    <submittedName>
        <fullName evidence="1">Uncharacterized protein</fullName>
    </submittedName>
</protein>
<evidence type="ECO:0000313" key="1">
    <source>
        <dbReference type="EMBL" id="KIL42606.1"/>
    </source>
</evidence>
<sequence length="43" mass="5005">MFSRFIKSRSLFPLFSFILPIQEGKIKESFTNDAITKKTLNPI</sequence>
<proteinExistence type="predicted"/>
<comment type="caution">
    <text evidence="1">The sequence shown here is derived from an EMBL/GenBank/DDBJ whole genome shotgun (WGS) entry which is preliminary data.</text>
</comment>
<dbReference type="Proteomes" id="UP000031938">
    <property type="component" value="Unassembled WGS sequence"/>
</dbReference>
<reference evidence="1 2" key="1">
    <citation type="submission" date="2015-01" db="EMBL/GenBank/DDBJ databases">
        <title>Genome sequencing of Jeotgalibacillus soli.</title>
        <authorList>
            <person name="Goh K.M."/>
            <person name="Chan K.-G."/>
            <person name="Yaakop A.S."/>
            <person name="Ee R."/>
            <person name="Gan H.M."/>
            <person name="Chan C.S."/>
        </authorList>
    </citation>
    <scope>NUCLEOTIDE SEQUENCE [LARGE SCALE GENOMIC DNA]</scope>
    <source>
        <strain evidence="1 2">P9</strain>
    </source>
</reference>
<dbReference type="AlphaFoldDB" id="A0A0C2VDH9"/>
<name>A0A0C2VDH9_9BACL</name>
<keyword evidence="2" id="KW-1185">Reference proteome</keyword>